<organism evidence="2">
    <name type="scientific">hydrothermal vent metagenome</name>
    <dbReference type="NCBI Taxonomy" id="652676"/>
    <lineage>
        <taxon>unclassified sequences</taxon>
        <taxon>metagenomes</taxon>
        <taxon>ecological metagenomes</taxon>
    </lineage>
</organism>
<gene>
    <name evidence="2" type="ORF">MNB_SV-13-170</name>
</gene>
<feature type="region of interest" description="Disordered" evidence="1">
    <location>
        <begin position="62"/>
        <end position="85"/>
    </location>
</feature>
<sequence length="85" mass="8467">MLLFGSISSANPSLSESLELSIVSCSSLIPSPSLSVPLSTIPSPLISTSTLSLIPSPSLSFPLSRTPSPSISASAPSGIPSPSLS</sequence>
<name>A0A1W1CU15_9ZZZZ</name>
<reference evidence="2" key="1">
    <citation type="submission" date="2016-10" db="EMBL/GenBank/DDBJ databases">
        <authorList>
            <person name="de Groot N.N."/>
        </authorList>
    </citation>
    <scope>NUCLEOTIDE SEQUENCE</scope>
</reference>
<protein>
    <submittedName>
        <fullName evidence="2">Uncharacterized protein</fullName>
    </submittedName>
</protein>
<accession>A0A1W1CU15</accession>
<dbReference type="EMBL" id="FPHM01000133">
    <property type="protein sequence ID" value="SFV69294.1"/>
    <property type="molecule type" value="Genomic_DNA"/>
</dbReference>
<evidence type="ECO:0000313" key="2">
    <source>
        <dbReference type="EMBL" id="SFV69294.1"/>
    </source>
</evidence>
<evidence type="ECO:0000256" key="1">
    <source>
        <dbReference type="SAM" id="MobiDB-lite"/>
    </source>
</evidence>
<dbReference type="AlphaFoldDB" id="A0A1W1CU15"/>
<proteinExistence type="predicted"/>